<organism evidence="1 2">
    <name type="scientific">Paramecium octaurelia</name>
    <dbReference type="NCBI Taxonomy" id="43137"/>
    <lineage>
        <taxon>Eukaryota</taxon>
        <taxon>Sar</taxon>
        <taxon>Alveolata</taxon>
        <taxon>Ciliophora</taxon>
        <taxon>Intramacronucleata</taxon>
        <taxon>Oligohymenophorea</taxon>
        <taxon>Peniculida</taxon>
        <taxon>Parameciidae</taxon>
        <taxon>Paramecium</taxon>
    </lineage>
</organism>
<accession>A0A8S1TLM8</accession>
<protein>
    <submittedName>
        <fullName evidence="1">Uncharacterized protein</fullName>
    </submittedName>
</protein>
<gene>
    <name evidence="1" type="ORF">POCTA_138.1.T0260062</name>
</gene>
<dbReference type="Proteomes" id="UP000683925">
    <property type="component" value="Unassembled WGS sequence"/>
</dbReference>
<dbReference type="EMBL" id="CAJJDP010000026">
    <property type="protein sequence ID" value="CAD8152066.1"/>
    <property type="molecule type" value="Genomic_DNA"/>
</dbReference>
<sequence length="82" mass="9794">MSSEQQHQQTKLHKLQNYYHQFEKAEITGTQLKSQLQTNLKNKMESKFRKHHSLSRSIIYRFCSINLQNQQVCTQINNTVID</sequence>
<reference evidence="1" key="1">
    <citation type="submission" date="2021-01" db="EMBL/GenBank/DDBJ databases">
        <authorList>
            <consortium name="Genoscope - CEA"/>
            <person name="William W."/>
        </authorList>
    </citation>
    <scope>NUCLEOTIDE SEQUENCE</scope>
</reference>
<name>A0A8S1TLM8_PAROT</name>
<keyword evidence="2" id="KW-1185">Reference proteome</keyword>
<comment type="caution">
    <text evidence="1">The sequence shown here is derived from an EMBL/GenBank/DDBJ whole genome shotgun (WGS) entry which is preliminary data.</text>
</comment>
<evidence type="ECO:0000313" key="2">
    <source>
        <dbReference type="Proteomes" id="UP000683925"/>
    </source>
</evidence>
<dbReference type="AlphaFoldDB" id="A0A8S1TLM8"/>
<evidence type="ECO:0000313" key="1">
    <source>
        <dbReference type="EMBL" id="CAD8152066.1"/>
    </source>
</evidence>
<proteinExistence type="predicted"/>